<keyword evidence="2" id="KW-0812">Transmembrane</keyword>
<keyword evidence="2" id="KW-1133">Transmembrane helix</keyword>
<protein>
    <recommendedName>
        <fullName evidence="3">t-SNARE coiled-coil homology domain-containing protein</fullName>
    </recommendedName>
</protein>
<dbReference type="SUPFAM" id="SSF47661">
    <property type="entry name" value="t-snare proteins"/>
    <property type="match status" value="1"/>
</dbReference>
<dbReference type="GO" id="GO:0006906">
    <property type="term" value="P:vesicle fusion"/>
    <property type="evidence" value="ECO:0007669"/>
    <property type="project" value="TreeGrafter"/>
</dbReference>
<dbReference type="PROSITE" id="PS50192">
    <property type="entry name" value="T_SNARE"/>
    <property type="match status" value="1"/>
</dbReference>
<dbReference type="CDD" id="cd15847">
    <property type="entry name" value="SNARE_syntaxin7_like"/>
    <property type="match status" value="1"/>
</dbReference>
<dbReference type="OrthoDB" id="364348at2759"/>
<accession>A0A8T0CZY1</accession>
<organism evidence="4 5">
    <name type="scientific">Paragonimus westermani</name>
    <dbReference type="NCBI Taxonomy" id="34504"/>
    <lineage>
        <taxon>Eukaryota</taxon>
        <taxon>Metazoa</taxon>
        <taxon>Spiralia</taxon>
        <taxon>Lophotrochozoa</taxon>
        <taxon>Platyhelminthes</taxon>
        <taxon>Trematoda</taxon>
        <taxon>Digenea</taxon>
        <taxon>Plagiorchiida</taxon>
        <taxon>Troglotremata</taxon>
        <taxon>Troglotrematidae</taxon>
        <taxon>Paragonimus</taxon>
    </lineage>
</organism>
<dbReference type="Pfam" id="PF05739">
    <property type="entry name" value="SNARE"/>
    <property type="match status" value="1"/>
</dbReference>
<dbReference type="AlphaFoldDB" id="A0A8T0CZY1"/>
<feature type="transmembrane region" description="Helical" evidence="2">
    <location>
        <begin position="246"/>
        <end position="267"/>
    </location>
</feature>
<dbReference type="Gene3D" id="1.20.5.110">
    <property type="match status" value="1"/>
</dbReference>
<comment type="similarity">
    <text evidence="1">Belongs to the syntaxin family.</text>
</comment>
<dbReference type="SMART" id="SM00397">
    <property type="entry name" value="t_SNARE"/>
    <property type="match status" value="1"/>
</dbReference>
<dbReference type="GO" id="GO:0031201">
    <property type="term" value="C:SNARE complex"/>
    <property type="evidence" value="ECO:0007669"/>
    <property type="project" value="TreeGrafter"/>
</dbReference>
<dbReference type="InterPro" id="IPR000727">
    <property type="entry name" value="T_SNARE_dom"/>
</dbReference>
<evidence type="ECO:0000259" key="3">
    <source>
        <dbReference type="PROSITE" id="PS50192"/>
    </source>
</evidence>
<dbReference type="InterPro" id="IPR045242">
    <property type="entry name" value="Syntaxin"/>
</dbReference>
<evidence type="ECO:0000313" key="4">
    <source>
        <dbReference type="EMBL" id="KAF8560766.1"/>
    </source>
</evidence>
<dbReference type="PANTHER" id="PTHR19957:SF38">
    <property type="entry name" value="LD27581P"/>
    <property type="match status" value="1"/>
</dbReference>
<dbReference type="GO" id="GO:0048278">
    <property type="term" value="P:vesicle docking"/>
    <property type="evidence" value="ECO:0007669"/>
    <property type="project" value="TreeGrafter"/>
</dbReference>
<comment type="caution">
    <text evidence="4">The sequence shown here is derived from an EMBL/GenBank/DDBJ whole genome shotgun (WGS) entry which is preliminary data.</text>
</comment>
<dbReference type="GO" id="GO:0000149">
    <property type="term" value="F:SNARE binding"/>
    <property type="evidence" value="ECO:0007669"/>
    <property type="project" value="TreeGrafter"/>
</dbReference>
<dbReference type="InterPro" id="IPR010989">
    <property type="entry name" value="SNARE"/>
</dbReference>
<dbReference type="GO" id="GO:0012505">
    <property type="term" value="C:endomembrane system"/>
    <property type="evidence" value="ECO:0007669"/>
    <property type="project" value="TreeGrafter"/>
</dbReference>
<dbReference type="GO" id="GO:0006886">
    <property type="term" value="P:intracellular protein transport"/>
    <property type="evidence" value="ECO:0007669"/>
    <property type="project" value="TreeGrafter"/>
</dbReference>
<dbReference type="EMBL" id="JTDF01022250">
    <property type="protein sequence ID" value="KAF8560766.1"/>
    <property type="molecule type" value="Genomic_DNA"/>
</dbReference>
<dbReference type="Proteomes" id="UP000699462">
    <property type="component" value="Unassembled WGS sequence"/>
</dbReference>
<dbReference type="PANTHER" id="PTHR19957">
    <property type="entry name" value="SYNTAXIN"/>
    <property type="match status" value="1"/>
</dbReference>
<keyword evidence="5" id="KW-1185">Reference proteome</keyword>
<reference evidence="4 5" key="1">
    <citation type="submission" date="2019-07" db="EMBL/GenBank/DDBJ databases">
        <title>Annotation for the trematode Paragonimus westermani.</title>
        <authorList>
            <person name="Choi Y.-J."/>
        </authorList>
    </citation>
    <scope>NUCLEOTIDE SEQUENCE [LARGE SCALE GENOMIC DNA]</scope>
    <source>
        <strain evidence="4">180907_Pwestermani</strain>
    </source>
</reference>
<keyword evidence="2" id="KW-0472">Membrane</keyword>
<dbReference type="GO" id="GO:0005484">
    <property type="term" value="F:SNAP receptor activity"/>
    <property type="evidence" value="ECO:0007669"/>
    <property type="project" value="TreeGrafter"/>
</dbReference>
<gene>
    <name evidence="4" type="ORF">P879_07529</name>
</gene>
<evidence type="ECO:0000256" key="1">
    <source>
        <dbReference type="ARBA" id="ARBA00009063"/>
    </source>
</evidence>
<evidence type="ECO:0000313" key="5">
    <source>
        <dbReference type="Proteomes" id="UP000699462"/>
    </source>
</evidence>
<sequence>MAQNGDGGIIPELFSSEQRISKIKSQIDQFEEVFKRVASGFGTDNYLNDEYHNLIISTRDLSSHLANIQKTIEAGGQDPDLRARAHSLNNQAIIQLRRLQNLGVRVQQHVRSERGQVHHPPDHFTGDKFGSPLVDFTTADYHLIDLVFPNLGHKKLQSHQQQQQIQLPSTQDQLDEQRAREMEQLASDIDQVNELFTTLATYVHDQGSLVDSIGDNIEVAYEKVEAGTRQLDTAKSHYKSARRKKCICILIAVIVLFIVALVLGLTLR</sequence>
<evidence type="ECO:0000256" key="2">
    <source>
        <dbReference type="SAM" id="Phobius"/>
    </source>
</evidence>
<feature type="domain" description="T-SNARE coiled-coil homology" evidence="3">
    <location>
        <begin position="172"/>
        <end position="234"/>
    </location>
</feature>
<name>A0A8T0CZY1_9TREM</name>
<proteinExistence type="inferred from homology"/>